<dbReference type="InterPro" id="IPR016215">
    <property type="entry name" value="NTA_MOA"/>
</dbReference>
<evidence type="ECO:0000256" key="1">
    <source>
        <dbReference type="ARBA" id="ARBA00022630"/>
    </source>
</evidence>
<keyword evidence="8" id="KW-1185">Reference proteome</keyword>
<dbReference type="InterPro" id="IPR036661">
    <property type="entry name" value="Luciferase-like_sf"/>
</dbReference>
<dbReference type="Pfam" id="PF00296">
    <property type="entry name" value="Bac_luciferase"/>
    <property type="match status" value="1"/>
</dbReference>
<evidence type="ECO:0000259" key="6">
    <source>
        <dbReference type="Pfam" id="PF00296"/>
    </source>
</evidence>
<feature type="domain" description="Luciferase-like" evidence="6">
    <location>
        <begin position="2"/>
        <end position="238"/>
    </location>
</feature>
<dbReference type="SUPFAM" id="SSF51679">
    <property type="entry name" value="Bacterial luciferase-like"/>
    <property type="match status" value="1"/>
</dbReference>
<proteinExistence type="inferred from homology"/>
<dbReference type="Gene3D" id="3.20.20.30">
    <property type="entry name" value="Luciferase-like domain"/>
    <property type="match status" value="1"/>
</dbReference>
<dbReference type="AlphaFoldDB" id="A0A158EGH3"/>
<keyword evidence="1" id="KW-0285">Flavoprotein</keyword>
<organism evidence="7 8">
    <name type="scientific">Caballeronia calidae</name>
    <dbReference type="NCBI Taxonomy" id="1777139"/>
    <lineage>
        <taxon>Bacteria</taxon>
        <taxon>Pseudomonadati</taxon>
        <taxon>Pseudomonadota</taxon>
        <taxon>Betaproteobacteria</taxon>
        <taxon>Burkholderiales</taxon>
        <taxon>Burkholderiaceae</taxon>
        <taxon>Caballeronia</taxon>
    </lineage>
</organism>
<reference evidence="7" key="1">
    <citation type="submission" date="2016-01" db="EMBL/GenBank/DDBJ databases">
        <authorList>
            <person name="Peeters C."/>
        </authorList>
    </citation>
    <scope>NUCLEOTIDE SEQUENCE</scope>
    <source>
        <strain evidence="7">LMG 29321</strain>
    </source>
</reference>
<dbReference type="GO" id="GO:0016705">
    <property type="term" value="F:oxidoreductase activity, acting on paired donors, with incorporation or reduction of molecular oxygen"/>
    <property type="evidence" value="ECO:0007669"/>
    <property type="project" value="InterPro"/>
</dbReference>
<dbReference type="NCBIfam" id="TIGR03860">
    <property type="entry name" value="FMN_nitrolo"/>
    <property type="match status" value="1"/>
</dbReference>
<keyword evidence="3" id="KW-0560">Oxidoreductase</keyword>
<dbReference type="PANTHER" id="PTHR30011">
    <property type="entry name" value="ALKANESULFONATE MONOOXYGENASE-RELATED"/>
    <property type="match status" value="1"/>
</dbReference>
<comment type="caution">
    <text evidence="7">The sequence shown here is derived from an EMBL/GenBank/DDBJ whole genome shotgun (WGS) entry which is preliminary data.</text>
</comment>
<protein>
    <submittedName>
        <fullName evidence="7">Monooxygenase</fullName>
    </submittedName>
</protein>
<dbReference type="Proteomes" id="UP000071859">
    <property type="component" value="Unassembled WGS sequence"/>
</dbReference>
<keyword evidence="2" id="KW-0288">FMN</keyword>
<dbReference type="GO" id="GO:0004497">
    <property type="term" value="F:monooxygenase activity"/>
    <property type="evidence" value="ECO:0007669"/>
    <property type="project" value="UniProtKB-KW"/>
</dbReference>
<dbReference type="InterPro" id="IPR051260">
    <property type="entry name" value="Diverse_substr_monoxygenases"/>
</dbReference>
<evidence type="ECO:0000313" key="8">
    <source>
        <dbReference type="Proteomes" id="UP000071859"/>
    </source>
</evidence>
<evidence type="ECO:0000256" key="5">
    <source>
        <dbReference type="ARBA" id="ARBA00033748"/>
    </source>
</evidence>
<evidence type="ECO:0000313" key="7">
    <source>
        <dbReference type="EMBL" id="SAL05914.1"/>
    </source>
</evidence>
<accession>A0A158EGH3</accession>
<keyword evidence="4 7" id="KW-0503">Monooxygenase</keyword>
<dbReference type="InterPro" id="IPR011251">
    <property type="entry name" value="Luciferase-like_dom"/>
</dbReference>
<evidence type="ECO:0000256" key="3">
    <source>
        <dbReference type="ARBA" id="ARBA00023002"/>
    </source>
</evidence>
<evidence type="ECO:0000256" key="4">
    <source>
        <dbReference type="ARBA" id="ARBA00023033"/>
    </source>
</evidence>
<evidence type="ECO:0000256" key="2">
    <source>
        <dbReference type="ARBA" id="ARBA00022643"/>
    </source>
</evidence>
<dbReference type="PANTHER" id="PTHR30011:SF16">
    <property type="entry name" value="C2H2 FINGER DOMAIN TRANSCRIPTION FACTOR (EUROFUNG)-RELATED"/>
    <property type="match status" value="1"/>
</dbReference>
<name>A0A158EGH3_9BURK</name>
<sequence>MEHDERYRRAREFYDVVTGLWDSWADDAFVRDTQSGLFFDPDKLHVLDHKGPYLSVRGPLNIARPVQGWPVVVQAGSSEAGRQLAAETADAVFTAQPNLAAGKRFYADVKGRMERAGRTREHLKILPGAFVVVGDSRDEALEKRALLDTFVHDDSGFSSLSIALGHDVSSFDPDGPLPEIPETNASRSARERVIDMARTEGLTVRQLAQRVGGYSGLQMIGTATDIADEMEQWLVEEGSDGFNVMFPFLPEGLDDFVAKVVPELQRRGIFRRAYEGATLREHLGLPRPSNRFFAHR</sequence>
<gene>
    <name evidence="7" type="ORF">AWB78_07773</name>
</gene>
<dbReference type="EMBL" id="FCOX02000095">
    <property type="protein sequence ID" value="SAL05914.1"/>
    <property type="molecule type" value="Genomic_DNA"/>
</dbReference>
<comment type="similarity">
    <text evidence="5">Belongs to the NtaA/SnaA/DszA monooxygenase family.</text>
</comment>